<gene>
    <name evidence="1" type="ORF">ERS852480_04839</name>
</gene>
<evidence type="ECO:0008006" key="3">
    <source>
        <dbReference type="Google" id="ProtNLM"/>
    </source>
</evidence>
<dbReference type="EMBL" id="CZAB01000086">
    <property type="protein sequence ID" value="CUQ09489.1"/>
    <property type="molecule type" value="Genomic_DNA"/>
</dbReference>
<dbReference type="RefSeq" id="WP_057572953.1">
    <property type="nucleotide sequence ID" value="NZ_CZAB01000086.1"/>
</dbReference>
<evidence type="ECO:0000313" key="1">
    <source>
        <dbReference type="EMBL" id="CUQ09489.1"/>
    </source>
</evidence>
<protein>
    <recommendedName>
        <fullName evidence="3">DUF4318 domain-containing protein</fullName>
    </recommendedName>
</protein>
<name>A0A174TRP2_9FIRM</name>
<reference evidence="1 2" key="1">
    <citation type="submission" date="2015-09" db="EMBL/GenBank/DDBJ databases">
        <authorList>
            <consortium name="Pathogen Informatics"/>
        </authorList>
    </citation>
    <scope>NUCLEOTIDE SEQUENCE [LARGE SCALE GENOMIC DNA]</scope>
    <source>
        <strain evidence="1 2">2789STDY5834865</strain>
    </source>
</reference>
<proteinExistence type="predicted"/>
<organism evidence="1 2">
    <name type="scientific">Enterocloster clostridioformis</name>
    <dbReference type="NCBI Taxonomy" id="1531"/>
    <lineage>
        <taxon>Bacteria</taxon>
        <taxon>Bacillati</taxon>
        <taxon>Bacillota</taxon>
        <taxon>Clostridia</taxon>
        <taxon>Lachnospirales</taxon>
        <taxon>Lachnospiraceae</taxon>
        <taxon>Enterocloster</taxon>
    </lineage>
</organism>
<evidence type="ECO:0000313" key="2">
    <source>
        <dbReference type="Proteomes" id="UP000095512"/>
    </source>
</evidence>
<sequence length="73" mass="8643">MFKKAFWVPYEDSTNYPTLAKTMEAISRYCEENGESYTFINDDEVEINGKRYEIYRGYENGSRGNYGIKCKEK</sequence>
<dbReference type="AlphaFoldDB" id="A0A174TRP2"/>
<accession>A0A174TRP2</accession>
<dbReference type="Proteomes" id="UP000095512">
    <property type="component" value="Unassembled WGS sequence"/>
</dbReference>